<dbReference type="PATRIC" id="fig|1184267.3.peg.137"/>
<dbReference type="CDD" id="cd14275">
    <property type="entry name" value="UBA_EF-Ts"/>
    <property type="match status" value="1"/>
</dbReference>
<dbReference type="STRING" id="1184267.A11Q_135"/>
<evidence type="ECO:0000256" key="3">
    <source>
        <dbReference type="ARBA" id="ARBA00022768"/>
    </source>
</evidence>
<comment type="function">
    <text evidence="5 6">Associates with the EF-Tu.GDP complex and induces the exchange of GDP to GTP. It remains bound to the aminoacyl-tRNA.EF-Tu.GTP complex up to the GTP hydrolysis stage on the ribosome.</text>
</comment>
<dbReference type="RefSeq" id="WP_015468845.1">
    <property type="nucleotide sequence ID" value="NC_020813.1"/>
</dbReference>
<dbReference type="eggNOG" id="COG0264">
    <property type="taxonomic scope" value="Bacteria"/>
</dbReference>
<dbReference type="KEGG" id="bex:A11Q_135"/>
<dbReference type="InterPro" id="IPR014039">
    <property type="entry name" value="Transl_elong_EFTs/EF1B_dimer"/>
</dbReference>
<evidence type="ECO:0000256" key="2">
    <source>
        <dbReference type="ARBA" id="ARBA00016956"/>
    </source>
</evidence>
<sequence length="306" mass="32662">MSISASMVKELREKTSAGMMDCKKALEESKGDFEAAVEWLRVKGLSAAAKKADRVAAEGLVNAATDGKVAVVVEINSETDFVSRNDGFKAFVNTITQHALKSTSTAPILEQEISAGKTVGDSLKEAIATIGENLVIRRTEKYTVTGEGLVHTYIHGEGKIGVMVEVGASSAAAATSAEAKTLASDVCLHIAAMNPMALSQDQMDATVVAKEKEILKQKNLESGKKAEMVDKIVEGQIRKFLAENCLLDQPFVKNPDLTIGAYAKELSKKAGGDLTIKRFTRFELGAGIEKKVVDFAAEVAAQTKTH</sequence>
<dbReference type="NCBIfam" id="TIGR00116">
    <property type="entry name" value="tsf"/>
    <property type="match status" value="1"/>
</dbReference>
<comment type="similarity">
    <text evidence="1 5 6">Belongs to the EF-Ts family.</text>
</comment>
<feature type="domain" description="Translation elongation factor EFTs/EF1B dimerisation" evidence="8">
    <location>
        <begin position="70"/>
        <end position="285"/>
    </location>
</feature>
<dbReference type="InterPro" id="IPR036402">
    <property type="entry name" value="EF-Ts_dimer_sf"/>
</dbReference>
<organism evidence="9 10">
    <name type="scientific">Pseudobdellovibrio exovorus JSS</name>
    <dbReference type="NCBI Taxonomy" id="1184267"/>
    <lineage>
        <taxon>Bacteria</taxon>
        <taxon>Pseudomonadati</taxon>
        <taxon>Bdellovibrionota</taxon>
        <taxon>Bdellovibrionia</taxon>
        <taxon>Bdellovibrionales</taxon>
        <taxon>Pseudobdellovibrionaceae</taxon>
        <taxon>Pseudobdellovibrio</taxon>
    </lineage>
</organism>
<dbReference type="PROSITE" id="PS01127">
    <property type="entry name" value="EF_TS_2"/>
    <property type="match status" value="1"/>
</dbReference>
<dbReference type="PANTHER" id="PTHR11741:SF0">
    <property type="entry name" value="ELONGATION FACTOR TS, MITOCHONDRIAL"/>
    <property type="match status" value="1"/>
</dbReference>
<dbReference type="AlphaFoldDB" id="M4V7E3"/>
<dbReference type="SUPFAM" id="SSF46934">
    <property type="entry name" value="UBA-like"/>
    <property type="match status" value="1"/>
</dbReference>
<evidence type="ECO:0000256" key="7">
    <source>
        <dbReference type="RuleBase" id="RU000643"/>
    </source>
</evidence>
<gene>
    <name evidence="5" type="primary">tsf</name>
    <name evidence="9" type="ORF">A11Q_135</name>
</gene>
<evidence type="ECO:0000256" key="4">
    <source>
        <dbReference type="ARBA" id="ARBA00022917"/>
    </source>
</evidence>
<dbReference type="FunFam" id="1.10.8.10:FF:000001">
    <property type="entry name" value="Elongation factor Ts"/>
    <property type="match status" value="1"/>
</dbReference>
<dbReference type="HAMAP" id="MF_00050">
    <property type="entry name" value="EF_Ts"/>
    <property type="match status" value="1"/>
</dbReference>
<dbReference type="OrthoDB" id="5289749at2"/>
<dbReference type="InterPro" id="IPR001816">
    <property type="entry name" value="Transl_elong_EFTs/EF1B"/>
</dbReference>
<dbReference type="GO" id="GO:0005737">
    <property type="term" value="C:cytoplasm"/>
    <property type="evidence" value="ECO:0007669"/>
    <property type="project" value="UniProtKB-SubCell"/>
</dbReference>
<evidence type="ECO:0000313" key="10">
    <source>
        <dbReference type="Proteomes" id="UP000012040"/>
    </source>
</evidence>
<name>M4V7E3_9BACT</name>
<dbReference type="PANTHER" id="PTHR11741">
    <property type="entry name" value="ELONGATION FACTOR TS"/>
    <property type="match status" value="1"/>
</dbReference>
<comment type="subcellular location">
    <subcellularLocation>
        <location evidence="5 7">Cytoplasm</location>
    </subcellularLocation>
</comment>
<feature type="region of interest" description="Involved in Mg(2+) ion dislocation from EF-Tu" evidence="5">
    <location>
        <begin position="79"/>
        <end position="82"/>
    </location>
</feature>
<dbReference type="SUPFAM" id="SSF54713">
    <property type="entry name" value="Elongation factor Ts (EF-Ts), dimerisation domain"/>
    <property type="match status" value="2"/>
</dbReference>
<dbReference type="EMBL" id="CP003537">
    <property type="protein sequence ID" value="AGH94355.1"/>
    <property type="molecule type" value="Genomic_DNA"/>
</dbReference>
<dbReference type="Gene3D" id="1.10.8.10">
    <property type="entry name" value="DNA helicase RuvA subunit, C-terminal domain"/>
    <property type="match status" value="1"/>
</dbReference>
<dbReference type="Gene3D" id="3.30.479.20">
    <property type="entry name" value="Elongation factor Ts, dimerisation domain"/>
    <property type="match status" value="2"/>
</dbReference>
<accession>M4V7E3</accession>
<dbReference type="PROSITE" id="PS01126">
    <property type="entry name" value="EF_TS_1"/>
    <property type="match status" value="1"/>
</dbReference>
<evidence type="ECO:0000313" key="9">
    <source>
        <dbReference type="EMBL" id="AGH94355.1"/>
    </source>
</evidence>
<dbReference type="Proteomes" id="UP000012040">
    <property type="component" value="Chromosome"/>
</dbReference>
<dbReference type="Pfam" id="PF00889">
    <property type="entry name" value="EF_TS"/>
    <property type="match status" value="1"/>
</dbReference>
<keyword evidence="3 5" id="KW-0251">Elongation factor</keyword>
<keyword evidence="4 5" id="KW-0648">Protein biosynthesis</keyword>
<keyword evidence="10" id="KW-1185">Reference proteome</keyword>
<evidence type="ECO:0000256" key="1">
    <source>
        <dbReference type="ARBA" id="ARBA00005532"/>
    </source>
</evidence>
<keyword evidence="5" id="KW-0963">Cytoplasm</keyword>
<dbReference type="InterPro" id="IPR018101">
    <property type="entry name" value="Transl_elong_Ts_CS"/>
</dbReference>
<dbReference type="InterPro" id="IPR009060">
    <property type="entry name" value="UBA-like_sf"/>
</dbReference>
<evidence type="ECO:0000259" key="8">
    <source>
        <dbReference type="Pfam" id="PF00889"/>
    </source>
</evidence>
<dbReference type="FunFam" id="1.10.286.20:FF:000001">
    <property type="entry name" value="Elongation factor Ts"/>
    <property type="match status" value="1"/>
</dbReference>
<dbReference type="HOGENOM" id="CLU_047155_0_0_7"/>
<proteinExistence type="inferred from homology"/>
<evidence type="ECO:0000256" key="5">
    <source>
        <dbReference type="HAMAP-Rule" id="MF_00050"/>
    </source>
</evidence>
<evidence type="ECO:0000256" key="6">
    <source>
        <dbReference type="RuleBase" id="RU000642"/>
    </source>
</evidence>
<protein>
    <recommendedName>
        <fullName evidence="2 5">Elongation factor Ts</fullName>
        <shortName evidence="5">EF-Ts</shortName>
    </recommendedName>
</protein>
<reference evidence="9 10" key="1">
    <citation type="journal article" date="2013" name="ISME J.">
        <title>By their genes ye shall know them: genomic signatures of predatory bacteria.</title>
        <authorList>
            <person name="Pasternak Z."/>
            <person name="Pietrokovski S."/>
            <person name="Rotem O."/>
            <person name="Gophna U."/>
            <person name="Lurie-Weinberger M.N."/>
            <person name="Jurkevitch E."/>
        </authorList>
    </citation>
    <scope>NUCLEOTIDE SEQUENCE [LARGE SCALE GENOMIC DNA]</scope>
    <source>
        <strain evidence="9 10">JSS</strain>
    </source>
</reference>
<dbReference type="Gene3D" id="1.10.286.20">
    <property type="match status" value="1"/>
</dbReference>
<dbReference type="GO" id="GO:0003746">
    <property type="term" value="F:translation elongation factor activity"/>
    <property type="evidence" value="ECO:0007669"/>
    <property type="project" value="UniProtKB-UniRule"/>
</dbReference>